<proteinExistence type="predicted"/>
<evidence type="ECO:0000313" key="1">
    <source>
        <dbReference type="EMBL" id="HBK52383.1"/>
    </source>
</evidence>
<dbReference type="AlphaFoldDB" id="A0A354YSP8"/>
<sequence length="234" mass="25506">DWYFLICDLNDDAVITALSGWVDTQIKMYFVTSQVLTTPTTLESERTVVMYHNDAAAYVAEGLVSIAATHRPGEPTFKFKTVAGGSEANITATELTALHTANGFSYIRKMGVLQTTEGKTTSGEYIDIVMGADFLEVRMEEEAASLAVNTLKIGYDNQGISQLMSCVDKVLKQGVTQGIVLRDDDDNGMYEITAVKREATSSNDIANRVYNGVHWTAKLAGAIHQGQISGVLEY</sequence>
<gene>
    <name evidence="1" type="ORF">DDZ44_00395</name>
</gene>
<evidence type="ECO:0008006" key="3">
    <source>
        <dbReference type="Google" id="ProtNLM"/>
    </source>
</evidence>
<dbReference type="Pfam" id="PF11863">
    <property type="entry name" value="DUF3383"/>
    <property type="match status" value="1"/>
</dbReference>
<protein>
    <recommendedName>
        <fullName evidence="3">DUF3383 domain-containing protein</fullName>
    </recommendedName>
</protein>
<dbReference type="InterPro" id="IPR021808">
    <property type="entry name" value="DUF3383"/>
</dbReference>
<organism evidence="1 2">
    <name type="scientific">Syntrophomonas wolfei</name>
    <dbReference type="NCBI Taxonomy" id="863"/>
    <lineage>
        <taxon>Bacteria</taxon>
        <taxon>Bacillati</taxon>
        <taxon>Bacillota</taxon>
        <taxon>Clostridia</taxon>
        <taxon>Eubacteriales</taxon>
        <taxon>Syntrophomonadaceae</taxon>
        <taxon>Syntrophomonas</taxon>
    </lineage>
</organism>
<reference evidence="1 2" key="1">
    <citation type="journal article" date="2018" name="Nat. Biotechnol.">
        <title>A standardized bacterial taxonomy based on genome phylogeny substantially revises the tree of life.</title>
        <authorList>
            <person name="Parks D.H."/>
            <person name="Chuvochina M."/>
            <person name="Waite D.W."/>
            <person name="Rinke C."/>
            <person name="Skarshewski A."/>
            <person name="Chaumeil P.A."/>
            <person name="Hugenholtz P."/>
        </authorList>
    </citation>
    <scope>NUCLEOTIDE SEQUENCE [LARGE SCALE GENOMIC DNA]</scope>
    <source>
        <strain evidence="1">UBA10948</strain>
    </source>
</reference>
<name>A0A354YSP8_9FIRM</name>
<dbReference type="EMBL" id="DNZF01000011">
    <property type="protein sequence ID" value="HBK52383.1"/>
    <property type="molecule type" value="Genomic_DNA"/>
</dbReference>
<comment type="caution">
    <text evidence="1">The sequence shown here is derived from an EMBL/GenBank/DDBJ whole genome shotgun (WGS) entry which is preliminary data.</text>
</comment>
<dbReference type="Proteomes" id="UP000263273">
    <property type="component" value="Unassembled WGS sequence"/>
</dbReference>
<feature type="non-terminal residue" evidence="1">
    <location>
        <position position="1"/>
    </location>
</feature>
<accession>A0A354YSP8</accession>
<evidence type="ECO:0000313" key="2">
    <source>
        <dbReference type="Proteomes" id="UP000263273"/>
    </source>
</evidence>